<dbReference type="AlphaFoldDB" id="A0AAD6ZJR2"/>
<organism evidence="2 3">
    <name type="scientific">Mycena albidolilacea</name>
    <dbReference type="NCBI Taxonomy" id="1033008"/>
    <lineage>
        <taxon>Eukaryota</taxon>
        <taxon>Fungi</taxon>
        <taxon>Dikarya</taxon>
        <taxon>Basidiomycota</taxon>
        <taxon>Agaricomycotina</taxon>
        <taxon>Agaricomycetes</taxon>
        <taxon>Agaricomycetidae</taxon>
        <taxon>Agaricales</taxon>
        <taxon>Marasmiineae</taxon>
        <taxon>Mycenaceae</taxon>
        <taxon>Mycena</taxon>
    </lineage>
</organism>
<comment type="caution">
    <text evidence="2">The sequence shown here is derived from an EMBL/GenBank/DDBJ whole genome shotgun (WGS) entry which is preliminary data.</text>
</comment>
<feature type="non-terminal residue" evidence="2">
    <location>
        <position position="1"/>
    </location>
</feature>
<protein>
    <submittedName>
        <fullName evidence="2">Uncharacterized protein</fullName>
    </submittedName>
</protein>
<dbReference type="Proteomes" id="UP001218218">
    <property type="component" value="Unassembled WGS sequence"/>
</dbReference>
<evidence type="ECO:0000313" key="3">
    <source>
        <dbReference type="Proteomes" id="UP001218218"/>
    </source>
</evidence>
<proteinExistence type="predicted"/>
<evidence type="ECO:0000313" key="2">
    <source>
        <dbReference type="EMBL" id="KAJ7325907.1"/>
    </source>
</evidence>
<feature type="coiled-coil region" evidence="1">
    <location>
        <begin position="14"/>
        <end position="41"/>
    </location>
</feature>
<sequence>YRTWCKKNNSESKLEDDIQARKNAAAEVEAAKAELHQQTLDPHLRDKPERVVPYSDNAFRDAALEWVIATDQPIDALNHPKFKEMINIAARAPDGV</sequence>
<dbReference type="EMBL" id="JARIHO010000043">
    <property type="protein sequence ID" value="KAJ7325907.1"/>
    <property type="molecule type" value="Genomic_DNA"/>
</dbReference>
<feature type="non-terminal residue" evidence="2">
    <location>
        <position position="96"/>
    </location>
</feature>
<keyword evidence="3" id="KW-1185">Reference proteome</keyword>
<accession>A0AAD6ZJR2</accession>
<name>A0AAD6ZJR2_9AGAR</name>
<reference evidence="2" key="1">
    <citation type="submission" date="2023-03" db="EMBL/GenBank/DDBJ databases">
        <title>Massive genome expansion in bonnet fungi (Mycena s.s.) driven by repeated elements and novel gene families across ecological guilds.</title>
        <authorList>
            <consortium name="Lawrence Berkeley National Laboratory"/>
            <person name="Harder C.B."/>
            <person name="Miyauchi S."/>
            <person name="Viragh M."/>
            <person name="Kuo A."/>
            <person name="Thoen E."/>
            <person name="Andreopoulos B."/>
            <person name="Lu D."/>
            <person name="Skrede I."/>
            <person name="Drula E."/>
            <person name="Henrissat B."/>
            <person name="Morin E."/>
            <person name="Kohler A."/>
            <person name="Barry K."/>
            <person name="LaButti K."/>
            <person name="Morin E."/>
            <person name="Salamov A."/>
            <person name="Lipzen A."/>
            <person name="Mereny Z."/>
            <person name="Hegedus B."/>
            <person name="Baldrian P."/>
            <person name="Stursova M."/>
            <person name="Weitz H."/>
            <person name="Taylor A."/>
            <person name="Grigoriev I.V."/>
            <person name="Nagy L.G."/>
            <person name="Martin F."/>
            <person name="Kauserud H."/>
        </authorList>
    </citation>
    <scope>NUCLEOTIDE SEQUENCE</scope>
    <source>
        <strain evidence="2">CBHHK002</strain>
    </source>
</reference>
<gene>
    <name evidence="2" type="ORF">DFH08DRAFT_632965</name>
</gene>
<keyword evidence="1" id="KW-0175">Coiled coil</keyword>
<evidence type="ECO:0000256" key="1">
    <source>
        <dbReference type="SAM" id="Coils"/>
    </source>
</evidence>